<sequence length="130" mass="14656">MADDDLSFMIFLPKSDSQETLNNLDAEKFQNLIRELSPGFIDFEIPIFSISSILEIPEIPNSPQKSSFQVSSQSTDDIGKCRIITKRSIGFIKLPCDTVPFKFQANRPFLICMIHENVPVIMGIFNGDPN</sequence>
<evidence type="ECO:0000313" key="1">
    <source>
        <dbReference type="EMBL" id="CAS01092.1"/>
    </source>
</evidence>
<dbReference type="CTD" id="68918138"/>
<dbReference type="EMBL" id="HE601356">
    <property type="protein sequence ID" value="CAS01092.1"/>
    <property type="molecule type" value="Genomic_DNA"/>
</dbReference>
<dbReference type="AlphaFoldDB" id="B6IE28"/>
<dbReference type="HOGENOM" id="CLU_1939981_0_0_1"/>
<reference evidence="1 2" key="2">
    <citation type="journal article" date="2011" name="PLoS Genet.">
        <title>Caenorhabditis briggsae recombinant inbred line genotypes reveal inter-strain incompatibility and the evolution of recombination.</title>
        <authorList>
            <person name="Ross J.A."/>
            <person name="Koboldt D.C."/>
            <person name="Staisch J.E."/>
            <person name="Chamberlin H.M."/>
            <person name="Gupta B.P."/>
            <person name="Miller R.D."/>
            <person name="Baird S.E."/>
            <person name="Haag E.S."/>
        </authorList>
    </citation>
    <scope>NUCLEOTIDE SEQUENCE [LARGE SCALE GENOMIC DNA]</scope>
    <source>
        <strain evidence="1 2">AF16</strain>
    </source>
</reference>
<dbReference type="Gene3D" id="2.30.39.10">
    <property type="entry name" value="Alpha-1-antitrypsin, domain 1"/>
    <property type="match status" value="1"/>
</dbReference>
<dbReference type="InParanoid" id="B6IE28"/>
<dbReference type="GeneID" id="68918138"/>
<gene>
    <name evidence="1" type="ORF">CBG26665</name>
    <name evidence="1" type="ORF">CBG_26665</name>
</gene>
<dbReference type="InterPro" id="IPR042185">
    <property type="entry name" value="Serpin_sf_2"/>
</dbReference>
<evidence type="ECO:0000313" key="2">
    <source>
        <dbReference type="Proteomes" id="UP000008549"/>
    </source>
</evidence>
<proteinExistence type="predicted"/>
<protein>
    <submittedName>
        <fullName evidence="1">Protein CBG26665</fullName>
    </submittedName>
</protein>
<dbReference type="RefSeq" id="XP_045100649.1">
    <property type="nucleotide sequence ID" value="XM_045241315.1"/>
</dbReference>
<dbReference type="InterPro" id="IPR023795">
    <property type="entry name" value="Serpin_CS"/>
</dbReference>
<dbReference type="STRING" id="6238.B6IE28"/>
<name>B6IE28_CAEBR</name>
<dbReference type="PROSITE" id="PS00284">
    <property type="entry name" value="SERPIN"/>
    <property type="match status" value="1"/>
</dbReference>
<organism evidence="1 2">
    <name type="scientific">Caenorhabditis briggsae</name>
    <dbReference type="NCBI Taxonomy" id="6238"/>
    <lineage>
        <taxon>Eukaryota</taxon>
        <taxon>Metazoa</taxon>
        <taxon>Ecdysozoa</taxon>
        <taxon>Nematoda</taxon>
        <taxon>Chromadorea</taxon>
        <taxon>Rhabditida</taxon>
        <taxon>Rhabditina</taxon>
        <taxon>Rhabditomorpha</taxon>
        <taxon>Rhabditoidea</taxon>
        <taxon>Rhabditidae</taxon>
        <taxon>Peloderinae</taxon>
        <taxon>Caenorhabditis</taxon>
    </lineage>
</organism>
<reference evidence="1 2" key="1">
    <citation type="journal article" date="2003" name="PLoS Biol.">
        <title>The genome sequence of Caenorhabditis briggsae: a platform for comparative genomics.</title>
        <authorList>
            <person name="Stein L.D."/>
            <person name="Bao Z."/>
            <person name="Blasiar D."/>
            <person name="Blumenthal T."/>
            <person name="Brent M.R."/>
            <person name="Chen N."/>
            <person name="Chinwalla A."/>
            <person name="Clarke L."/>
            <person name="Clee C."/>
            <person name="Coghlan A."/>
            <person name="Coulson A."/>
            <person name="D'Eustachio P."/>
            <person name="Fitch D.H."/>
            <person name="Fulton L.A."/>
            <person name="Fulton R.E."/>
            <person name="Griffiths-Jones S."/>
            <person name="Harris T.W."/>
            <person name="Hillier L.W."/>
            <person name="Kamath R."/>
            <person name="Kuwabara P.E."/>
            <person name="Mardis E.R."/>
            <person name="Marra M.A."/>
            <person name="Miner T.L."/>
            <person name="Minx P."/>
            <person name="Mullikin J.C."/>
            <person name="Plumb R.W."/>
            <person name="Rogers J."/>
            <person name="Schein J.E."/>
            <person name="Sohrmann M."/>
            <person name="Spieth J."/>
            <person name="Stajich J.E."/>
            <person name="Wei C."/>
            <person name="Willey D."/>
            <person name="Wilson R.K."/>
            <person name="Durbin R."/>
            <person name="Waterston R.H."/>
        </authorList>
    </citation>
    <scope>NUCLEOTIDE SEQUENCE [LARGE SCALE GENOMIC DNA]</scope>
    <source>
        <strain evidence="1 2">AF16</strain>
    </source>
</reference>
<dbReference type="SUPFAM" id="SSF56574">
    <property type="entry name" value="Serpins"/>
    <property type="match status" value="1"/>
</dbReference>
<accession>B6IE28</accession>
<dbReference type="InterPro" id="IPR036186">
    <property type="entry name" value="Serpin_sf"/>
</dbReference>
<dbReference type="KEGG" id="cbr:CBG_26665"/>
<keyword evidence="2" id="KW-1185">Reference proteome</keyword>
<dbReference type="eggNOG" id="KOG2392">
    <property type="taxonomic scope" value="Eukaryota"/>
</dbReference>
<dbReference type="Proteomes" id="UP000008549">
    <property type="component" value="Unassembled WGS sequence"/>
</dbReference>